<reference evidence="3" key="2">
    <citation type="submission" date="2020-12" db="EMBL/GenBank/DDBJ databases">
        <title>New Spironucleus salmonicida genome in near-complete chromosomes.</title>
        <authorList>
            <person name="Xu F."/>
            <person name="Kurt Z."/>
            <person name="Jimenez-Gonzalez A."/>
            <person name="Astvaldsson A."/>
            <person name="Andersson J.O."/>
            <person name="Svard S.G."/>
        </authorList>
    </citation>
    <scope>NUCLEOTIDE SEQUENCE</scope>
    <source>
        <strain evidence="3">ATCC 50377</strain>
    </source>
</reference>
<dbReference type="SUPFAM" id="SSF52218">
    <property type="entry name" value="Flavoproteins"/>
    <property type="match status" value="1"/>
</dbReference>
<dbReference type="InterPro" id="IPR029039">
    <property type="entry name" value="Flavoprotein-like_sf"/>
</dbReference>
<dbReference type="InterPro" id="IPR008254">
    <property type="entry name" value="Flavodoxin/NO_synth"/>
</dbReference>
<feature type="domain" description="Flavodoxin-like" evidence="1">
    <location>
        <begin position="249"/>
        <end position="395"/>
    </location>
</feature>
<dbReference type="Gene3D" id="3.60.15.10">
    <property type="entry name" value="Ribonuclease Z/Hydroxyacylglutathione hydrolase-like"/>
    <property type="match status" value="1"/>
</dbReference>
<dbReference type="InterPro" id="IPR045761">
    <property type="entry name" value="ODP_dom"/>
</dbReference>
<gene>
    <name evidence="2" type="ORF">SS50377_16343</name>
    <name evidence="3" type="ORF">SS50377_21263</name>
</gene>
<dbReference type="AlphaFoldDB" id="V6LTB7"/>
<dbReference type="Gene3D" id="3.40.50.360">
    <property type="match status" value="1"/>
</dbReference>
<accession>V6LTB7</accession>
<dbReference type="Proteomes" id="UP000018208">
    <property type="component" value="Unassembled WGS sequence"/>
</dbReference>
<dbReference type="PROSITE" id="PS50902">
    <property type="entry name" value="FLAVODOXIN_LIKE"/>
    <property type="match status" value="1"/>
</dbReference>
<evidence type="ECO:0000313" key="2">
    <source>
        <dbReference type="EMBL" id="EST44034.1"/>
    </source>
</evidence>
<reference evidence="2 3" key="1">
    <citation type="journal article" date="2014" name="PLoS Genet.">
        <title>The Genome of Spironucleus salmonicida Highlights a Fish Pathogen Adapted to Fluctuating Environments.</title>
        <authorList>
            <person name="Xu F."/>
            <person name="Jerlstrom-Hultqvist J."/>
            <person name="Einarsson E."/>
            <person name="Astvaldsson A."/>
            <person name="Svard S.G."/>
            <person name="Andersson J.O."/>
        </authorList>
    </citation>
    <scope>NUCLEOTIDE SEQUENCE</scope>
    <source>
        <strain evidence="3">ATCC 50377</strain>
    </source>
</reference>
<protein>
    <submittedName>
        <fullName evidence="2">A-type flavoprotein</fullName>
    </submittedName>
</protein>
<dbReference type="PANTHER" id="PTHR43717:SF1">
    <property type="entry name" value="ANAEROBIC NITRIC OXIDE REDUCTASE FLAVORUBREDOXIN"/>
    <property type="match status" value="1"/>
</dbReference>
<dbReference type="InterPro" id="IPR036866">
    <property type="entry name" value="RibonucZ/Hydroxyglut_hydro"/>
</dbReference>
<dbReference type="Pfam" id="PF19583">
    <property type="entry name" value="ODP"/>
    <property type="match status" value="1"/>
</dbReference>
<name>V6LTB7_9EUKA</name>
<dbReference type="EMBL" id="KI546130">
    <property type="protein sequence ID" value="EST44034.1"/>
    <property type="molecule type" value="Genomic_DNA"/>
</dbReference>
<keyword evidence="4" id="KW-1185">Reference proteome</keyword>
<evidence type="ECO:0000259" key="1">
    <source>
        <dbReference type="PROSITE" id="PS50902"/>
    </source>
</evidence>
<evidence type="ECO:0000313" key="4">
    <source>
        <dbReference type="Proteomes" id="UP000018208"/>
    </source>
</evidence>
<dbReference type="Pfam" id="PF00258">
    <property type="entry name" value="Flavodoxin_1"/>
    <property type="match status" value="1"/>
</dbReference>
<organism evidence="2">
    <name type="scientific">Spironucleus salmonicida</name>
    <dbReference type="NCBI Taxonomy" id="348837"/>
    <lineage>
        <taxon>Eukaryota</taxon>
        <taxon>Metamonada</taxon>
        <taxon>Diplomonadida</taxon>
        <taxon>Hexamitidae</taxon>
        <taxon>Hexamitinae</taxon>
        <taxon>Spironucleus</taxon>
    </lineage>
</organism>
<dbReference type="GO" id="GO:0010181">
    <property type="term" value="F:FMN binding"/>
    <property type="evidence" value="ECO:0007669"/>
    <property type="project" value="InterPro"/>
</dbReference>
<proteinExistence type="predicted"/>
<dbReference type="VEuPathDB" id="GiardiaDB:SS50377_21263"/>
<dbReference type="SUPFAM" id="SSF56281">
    <property type="entry name" value="Metallo-hydrolase/oxidoreductase"/>
    <property type="match status" value="1"/>
</dbReference>
<dbReference type="PANTHER" id="PTHR43717">
    <property type="entry name" value="ANAEROBIC NITRIC OXIDE REDUCTASE FLAVORUBREDOXIN"/>
    <property type="match status" value="1"/>
</dbReference>
<dbReference type="EMBL" id="AUWU02000001">
    <property type="protein sequence ID" value="KAH0577909.1"/>
    <property type="molecule type" value="Genomic_DNA"/>
</dbReference>
<sequence>MNIHKFTDTIYRIQSVDYHQKNIYNLYGGKAISYNSYIFLDKSICLINLPPPLFMNLFIKKVKELANGQFIQSLILNRIDPIIMSALSIFLINFPQIQLLVNRKSFETITTFKPSYKNLYYDIVDSNYSLNTGNNILLFKQTPLLRWPDSMAIYLQYDKIVFTGDLFSQYTADQIDNYEVLYEQQLYFVSNLFTHVPNQLKQYLTWFESMKFQQILPDYGSQTVGEENVHSSAQLYYKFTGSIQKQPKFIALYETMYGTTEKAVDLVAKVLKSHGIEVVMLNMKYNLLDKLALNAQDCVGIILATPTLNGDAMPGVVEGVSFLKQLGIMKGKIGFVLGAYGWDGGMAQRRLQKDLEEMSVQVLGKIVWKYNFGDEIYAQLTEAGEVVSKKVLQIININE</sequence>
<evidence type="ECO:0000313" key="3">
    <source>
        <dbReference type="EMBL" id="KAH0577909.1"/>
    </source>
</evidence>